<protein>
    <submittedName>
        <fullName evidence="1">Uncharacterized protein</fullName>
    </submittedName>
</protein>
<reference evidence="1 2" key="1">
    <citation type="submission" date="2016-10" db="EMBL/GenBank/DDBJ databases">
        <authorList>
            <person name="Varghese N."/>
            <person name="Submissions S."/>
        </authorList>
    </citation>
    <scope>NUCLEOTIDE SEQUENCE [LARGE SCALE GENOMIC DNA]</scope>
    <source>
        <strain evidence="1 2">ATCC 49954</strain>
    </source>
</reference>
<proteinExistence type="predicted"/>
<dbReference type="EMBL" id="FNMX01000003">
    <property type="protein sequence ID" value="SDW40517.1"/>
    <property type="molecule type" value="Genomic_DNA"/>
</dbReference>
<gene>
    <name evidence="1" type="ORF">SAMN05421782_10397</name>
</gene>
<dbReference type="RefSeq" id="WP_003718959.1">
    <property type="nucleotide sequence ID" value="NZ_FNMX01000003.1"/>
</dbReference>
<accession>A0AAX2DMQ6</accession>
<evidence type="ECO:0000313" key="1">
    <source>
        <dbReference type="EMBL" id="SDW40517.1"/>
    </source>
</evidence>
<organism evidence="1 2">
    <name type="scientific">Listeria ivanovii</name>
    <dbReference type="NCBI Taxonomy" id="1638"/>
    <lineage>
        <taxon>Bacteria</taxon>
        <taxon>Bacillati</taxon>
        <taxon>Bacillota</taxon>
        <taxon>Bacilli</taxon>
        <taxon>Bacillales</taxon>
        <taxon>Listeriaceae</taxon>
        <taxon>Listeria</taxon>
    </lineage>
</organism>
<evidence type="ECO:0000313" key="2">
    <source>
        <dbReference type="Proteomes" id="UP000183610"/>
    </source>
</evidence>
<sequence>MTKIVKMSEKNASGMVEQFFPETHVDAVKDLVNVTEEDKQEWSAKETTTGSQLKATKALNDAKSYVDNKQTLIWSGTLKYGDAETTLSNSYLKYDVLRFQFRAGSSSADGRMEFVVKKEEGQKTGCVFSTMNLPDSGTGSTATMFEARVLLDPAKPTKMLIDLDIKASISNTVSFEPSPAGNQLVITKVWGIFES</sequence>
<dbReference type="AlphaFoldDB" id="A0AAX2DMQ6"/>
<name>A0AAX2DMQ6_LISIV</name>
<comment type="caution">
    <text evidence="1">The sequence shown here is derived from an EMBL/GenBank/DDBJ whole genome shotgun (WGS) entry which is preliminary data.</text>
</comment>
<dbReference type="Proteomes" id="UP000183610">
    <property type="component" value="Unassembled WGS sequence"/>
</dbReference>